<gene>
    <name evidence="2" type="ORF">MB14_02090</name>
</gene>
<dbReference type="STRING" id="279360.MB14_02090"/>
<comment type="caution">
    <text evidence="2">The sequence shown here is derived from an EMBL/GenBank/DDBJ whole genome shotgun (WGS) entry which is preliminary data.</text>
</comment>
<keyword evidence="3" id="KW-1185">Reference proteome</keyword>
<dbReference type="EMBL" id="LQZQ01000012">
    <property type="protein sequence ID" value="KYG77014.1"/>
    <property type="molecule type" value="Genomic_DNA"/>
</dbReference>
<dbReference type="AlphaFoldDB" id="A0A150XEB6"/>
<reference evidence="2" key="1">
    <citation type="submission" date="2016-01" db="EMBL/GenBank/DDBJ databases">
        <title>Genome sequencing of Roseivirga ehrenbergii KMM 6017.</title>
        <authorList>
            <person name="Selvaratnam C."/>
            <person name="Thevarajoo S."/>
            <person name="Goh K.M."/>
            <person name="Ee R."/>
            <person name="Chan K.-G."/>
            <person name="Chong C.S."/>
        </authorList>
    </citation>
    <scope>NUCLEOTIDE SEQUENCE [LARGE SCALE GENOMIC DNA]</scope>
    <source>
        <strain evidence="2">KMM 6017</strain>
    </source>
</reference>
<accession>A0A150XEB6</accession>
<evidence type="ECO:0000259" key="1">
    <source>
        <dbReference type="Pfam" id="PF17116"/>
    </source>
</evidence>
<protein>
    <recommendedName>
        <fullName evidence="1">Type 9 secretion system plug protein N-terminal domain-containing protein</fullName>
    </recommendedName>
</protein>
<dbReference type="Pfam" id="PF17116">
    <property type="entry name" value="T9SS_plug_1st"/>
    <property type="match status" value="1"/>
</dbReference>
<dbReference type="InterPro" id="IPR013783">
    <property type="entry name" value="Ig-like_fold"/>
</dbReference>
<sequence length="405" mass="47597">MGFQTKKELRFGDEVYESTIKTVRMYPEGSSIQSSLAPAIAELDQTTKLLLEFDDLRDDADYYFVQFIHCNSDWTPSDLRPNMYLNNFNEFEIEDFEFSSESKINYVHYKYRLPQFQSTGNYIAVVYRDRNKEDIILSKRFRVYQNEVGVGGNVSRSSSVGDRLTHQRIEVTMSYGNLNSIDPRQDFKVIVRQNQRPDMQLKLNPTFIDENSKVIRYQNLGSENDFLGGNEFRYFDLSTVNFKGRNVIDAGFENNKPFAQLGIDEMRKDGYFQNLDLNGQYYIRDLEGGGTFAITSEYIATTFSLKTEKRLTDIYLLGAFNNWKRDHQSKLKWNAQKEIYETEYLLKQGWYDYSYWSADPTAPNEFEQSFFETENLYEIYVYFKPIGGRGDILVGYSRIDYNGRR</sequence>
<dbReference type="Gene3D" id="2.60.40.10">
    <property type="entry name" value="Immunoglobulins"/>
    <property type="match status" value="1"/>
</dbReference>
<evidence type="ECO:0000313" key="2">
    <source>
        <dbReference type="EMBL" id="KYG77014.1"/>
    </source>
</evidence>
<evidence type="ECO:0000313" key="3">
    <source>
        <dbReference type="Proteomes" id="UP000075583"/>
    </source>
</evidence>
<dbReference type="RefSeq" id="WP_062591124.1">
    <property type="nucleotide sequence ID" value="NZ_LQZQ01000012.1"/>
</dbReference>
<name>A0A150XEB6_ROSEK</name>
<proteinExistence type="predicted"/>
<feature type="domain" description="Type 9 secretion system plug protein N-terminal" evidence="1">
    <location>
        <begin position="20"/>
        <end position="145"/>
    </location>
</feature>
<dbReference type="InterPro" id="IPR031345">
    <property type="entry name" value="T9SS_Plug_N"/>
</dbReference>
<organism evidence="2 3">
    <name type="scientific">Roseivirga ehrenbergii (strain DSM 102268 / JCM 13514 / KCTC 12282 / NCIMB 14502 / KMM 6017)</name>
    <dbReference type="NCBI Taxonomy" id="279360"/>
    <lineage>
        <taxon>Bacteria</taxon>
        <taxon>Pseudomonadati</taxon>
        <taxon>Bacteroidota</taxon>
        <taxon>Cytophagia</taxon>
        <taxon>Cytophagales</taxon>
        <taxon>Roseivirgaceae</taxon>
        <taxon>Roseivirga</taxon>
    </lineage>
</organism>
<dbReference type="Proteomes" id="UP000075583">
    <property type="component" value="Unassembled WGS sequence"/>
</dbReference>
<dbReference type="OrthoDB" id="1522602at2"/>